<keyword evidence="5" id="KW-1185">Reference proteome</keyword>
<gene>
    <name evidence="4" type="ORF">KEBURONENSIS_00299</name>
    <name evidence="3" type="ORF">KEBURONENSIS_00468</name>
</gene>
<dbReference type="AlphaFoldDB" id="A0A238TEI1"/>
<dbReference type="EMBL" id="FXUV02000032">
    <property type="protein sequence ID" value="SNB73535.1"/>
    <property type="molecule type" value="Genomic_DNA"/>
</dbReference>
<organism evidence="4 5">
    <name type="scientific">Kingella negevensis</name>
    <dbReference type="NCBI Taxonomy" id="1522312"/>
    <lineage>
        <taxon>Bacteria</taxon>
        <taxon>Pseudomonadati</taxon>
        <taxon>Pseudomonadota</taxon>
        <taxon>Betaproteobacteria</taxon>
        <taxon>Neisseriales</taxon>
        <taxon>Neisseriaceae</taxon>
        <taxon>Kingella</taxon>
    </lineage>
</organism>
<dbReference type="OrthoDB" id="8605970at2"/>
<reference evidence="4 5" key="2">
    <citation type="submission" date="2017-06" db="EMBL/GenBank/DDBJ databases">
        <authorList>
            <person name="Kim H.J."/>
            <person name="Triplett B.A."/>
        </authorList>
    </citation>
    <scope>NUCLEOTIDE SEQUENCE [LARGE SCALE GENOMIC DNA]</scope>
    <source>
        <strain evidence="4">Kingella_eburonensis</strain>
    </source>
</reference>
<feature type="compositionally biased region" description="Basic residues" evidence="1">
    <location>
        <begin position="36"/>
        <end position="52"/>
    </location>
</feature>
<keyword evidence="2" id="KW-0812">Transmembrane</keyword>
<proteinExistence type="predicted"/>
<evidence type="ECO:0000313" key="3">
    <source>
        <dbReference type="EMBL" id="SMQ13239.1"/>
    </source>
</evidence>
<feature type="transmembrane region" description="Helical" evidence="2">
    <location>
        <begin position="6"/>
        <end position="24"/>
    </location>
</feature>
<evidence type="ECO:0000313" key="4">
    <source>
        <dbReference type="EMBL" id="SNB73535.1"/>
    </source>
</evidence>
<accession>A0A238TEI1</accession>
<protein>
    <submittedName>
        <fullName evidence="4">Uncharacterized protein</fullName>
    </submittedName>
</protein>
<dbReference type="RefSeq" id="WP_095063224.1">
    <property type="nucleotide sequence ID" value="NZ_JARWIB010000006.1"/>
</dbReference>
<dbReference type="EMBL" id="FXUV01000052">
    <property type="protein sequence ID" value="SMQ13239.1"/>
    <property type="molecule type" value="Genomic_DNA"/>
</dbReference>
<sequence length="491" mass="54244">MDEEMMVPLLLAVGVVCGLVAFLVKNKQKSGDSNSKKGRGSPSAKKKAKGKKSKNDVDDEPIEKTDESSEAAEENWEEWGSATASANVVDDTKVSVQDVDALTEFNVYKQFGYYDKAATSLAAYMEKTQRRDSQMANDLVSLWLQAKDVEAAASAIAQQQDLLSTEELTEYIKQGLALDENHLGLRVLAETKLGWTVKKTAEEIGEKAAPQQAAKPEAPTRRKSNAEIEAAAAAAALAARKPLIAGNGVISNITNDEKGAVLAFMQPEQSVKLLKDSLSYDAAIKYLNKAIRSSDKPASLLIDALTLDYHAKNINGFAGHLWNLYYSLGKYGRQVKERMLGWGYSMGQHPVFEQLENNPNEAILRDLGIQQGWLDGGSLKKARYQALVTEKADVSGEPRTAAERILKEAESLLMYGQLEGSMEMLEKAIIDHPQESQLYITLFDLYERAEEWERLENLLQELRGQVQTLPEEVVLAMSQLLQRLNNGSFGH</sequence>
<name>A0A238TEI1_9NEIS</name>
<evidence type="ECO:0000256" key="2">
    <source>
        <dbReference type="SAM" id="Phobius"/>
    </source>
</evidence>
<keyword evidence="2" id="KW-0472">Membrane</keyword>
<evidence type="ECO:0000256" key="1">
    <source>
        <dbReference type="SAM" id="MobiDB-lite"/>
    </source>
</evidence>
<dbReference type="STRING" id="1522312.GCA_900177895_01974"/>
<evidence type="ECO:0000313" key="5">
    <source>
        <dbReference type="Proteomes" id="UP000215450"/>
    </source>
</evidence>
<reference evidence="3" key="1">
    <citation type="submission" date="2017-05" db="EMBL/GenBank/DDBJ databases">
        <authorList>
            <person name="Song R."/>
            <person name="Chenine A.L."/>
            <person name="Ruprecht R.M."/>
        </authorList>
    </citation>
    <scope>NUCLEOTIDE SEQUENCE</scope>
    <source>
        <strain evidence="3">Kingella_eburonensis</strain>
    </source>
</reference>
<keyword evidence="2" id="KW-1133">Transmembrane helix</keyword>
<dbReference type="Proteomes" id="UP000215450">
    <property type="component" value="Unassembled WGS sequence"/>
</dbReference>
<feature type="region of interest" description="Disordered" evidence="1">
    <location>
        <begin position="28"/>
        <end position="74"/>
    </location>
</feature>